<dbReference type="AlphaFoldDB" id="B0N331"/>
<evidence type="ECO:0000256" key="5">
    <source>
        <dbReference type="PIRSR" id="PIRSR000097-2"/>
    </source>
</evidence>
<keyword evidence="9" id="KW-1185">Reference proteome</keyword>
<feature type="domain" description="NADP-dependent oxidoreductase" evidence="7">
    <location>
        <begin position="26"/>
        <end position="278"/>
    </location>
</feature>
<dbReference type="PANTHER" id="PTHR43827:SF3">
    <property type="entry name" value="NADP-DEPENDENT OXIDOREDUCTASE DOMAIN-CONTAINING PROTEIN"/>
    <property type="match status" value="1"/>
</dbReference>
<reference evidence="8" key="1">
    <citation type="submission" date="2007-11" db="EMBL/GenBank/DDBJ databases">
        <authorList>
            <person name="Fulton L."/>
            <person name="Clifton S."/>
            <person name="Fulton B."/>
            <person name="Xu J."/>
            <person name="Minx P."/>
            <person name="Pepin K.H."/>
            <person name="Johnson M."/>
            <person name="Thiruvilangam P."/>
            <person name="Bhonagiri V."/>
            <person name="Nash W.E."/>
            <person name="Mardis E.R."/>
            <person name="Wilson R.K."/>
        </authorList>
    </citation>
    <scope>NUCLEOTIDE SEQUENCE [LARGE SCALE GENOMIC DNA]</scope>
    <source>
        <strain evidence="8">DSM 1402</strain>
    </source>
</reference>
<evidence type="ECO:0000259" key="7">
    <source>
        <dbReference type="Pfam" id="PF00248"/>
    </source>
</evidence>
<dbReference type="PROSITE" id="PS00062">
    <property type="entry name" value="ALDOKETO_REDUCTASE_2"/>
    <property type="match status" value="1"/>
</dbReference>
<dbReference type="GO" id="GO:0016616">
    <property type="term" value="F:oxidoreductase activity, acting on the CH-OH group of donors, NAD or NADP as acceptor"/>
    <property type="evidence" value="ECO:0007669"/>
    <property type="project" value="UniProtKB-ARBA"/>
</dbReference>
<dbReference type="InterPro" id="IPR020471">
    <property type="entry name" value="AKR"/>
</dbReference>
<dbReference type="FunFam" id="3.20.20.100:FF:000002">
    <property type="entry name" value="2,5-diketo-D-gluconic acid reductase A"/>
    <property type="match status" value="1"/>
</dbReference>
<evidence type="ECO:0000256" key="4">
    <source>
        <dbReference type="PIRSR" id="PIRSR000097-1"/>
    </source>
</evidence>
<accession>B0N331</accession>
<dbReference type="PROSITE" id="PS00798">
    <property type="entry name" value="ALDOKETO_REDUCTASE_1"/>
    <property type="match status" value="1"/>
</dbReference>
<proteinExistence type="inferred from homology"/>
<evidence type="ECO:0000256" key="2">
    <source>
        <dbReference type="ARBA" id="ARBA00022857"/>
    </source>
</evidence>
<dbReference type="InterPro" id="IPR023210">
    <property type="entry name" value="NADP_OxRdtase_dom"/>
</dbReference>
<feature type="site" description="Lowers pKa of active site Tyr" evidence="6">
    <location>
        <position position="85"/>
    </location>
</feature>
<evidence type="ECO:0000313" key="8">
    <source>
        <dbReference type="EMBL" id="EDS18853.1"/>
    </source>
</evidence>
<keyword evidence="3" id="KW-0560">Oxidoreductase</keyword>
<dbReference type="EMBL" id="ABFX02000004">
    <property type="protein sequence ID" value="EDS18853.1"/>
    <property type="molecule type" value="Genomic_DNA"/>
</dbReference>
<comment type="caution">
    <text evidence="8">The sequence shown here is derived from an EMBL/GenBank/DDBJ whole genome shotgun (WGS) entry which is preliminary data.</text>
</comment>
<dbReference type="SUPFAM" id="SSF51430">
    <property type="entry name" value="NAD(P)-linked oxidoreductase"/>
    <property type="match status" value="1"/>
</dbReference>
<dbReference type="PANTHER" id="PTHR43827">
    <property type="entry name" value="2,5-DIKETO-D-GLUCONIC ACID REDUCTASE"/>
    <property type="match status" value="1"/>
</dbReference>
<protein>
    <submittedName>
        <fullName evidence="8">Oxidoreductase, aldo/keto reductase family protein</fullName>
    </submittedName>
</protein>
<feature type="binding site" evidence="5">
    <location>
        <position position="118"/>
    </location>
    <ligand>
        <name>substrate</name>
    </ligand>
</feature>
<dbReference type="PRINTS" id="PR00069">
    <property type="entry name" value="ALDKETRDTASE"/>
</dbReference>
<dbReference type="InterPro" id="IPR018170">
    <property type="entry name" value="Aldo/ket_reductase_CS"/>
</dbReference>
<dbReference type="CDD" id="cd19071">
    <property type="entry name" value="AKR_AKR1-5-like"/>
    <property type="match status" value="1"/>
</dbReference>
<evidence type="ECO:0000313" key="9">
    <source>
        <dbReference type="Proteomes" id="UP000005798"/>
    </source>
</evidence>
<sequence length="295" mass="33669">MIKNNGGKIMILKENYKLNNGVEIPKLGLGTWEIADNKVADAVKKAVKLGYRHIDTAQGYENENGVGIGIKTCGVERENLFITTKIQADFKTYEEARRSIIDSLKRLELEYIDLMIIHAPQPWTKFREENHYFKENIDVWKALEEFYKMGKIRAIGLSNFEIVDIENILNNCEIKPAVNQILAHISNTPFDIINYCQAHDILVEAYSPVGHGEMLKNNEVKLIADKYGVTIPQLCIKYCLQLDTLPLPKTADPGHMQNNADLDFIISDEDMMLLKNINKIKNYGEFSVFPVYGKI</sequence>
<dbReference type="eggNOG" id="COG0656">
    <property type="taxonomic scope" value="Bacteria"/>
</dbReference>
<dbReference type="InterPro" id="IPR036812">
    <property type="entry name" value="NAD(P)_OxRdtase_dom_sf"/>
</dbReference>
<evidence type="ECO:0000256" key="3">
    <source>
        <dbReference type="ARBA" id="ARBA00023002"/>
    </source>
</evidence>
<organism evidence="8 9">
    <name type="scientific">Thomasclavelia ramosa DSM 1402</name>
    <dbReference type="NCBI Taxonomy" id="445974"/>
    <lineage>
        <taxon>Bacteria</taxon>
        <taxon>Bacillati</taxon>
        <taxon>Bacillota</taxon>
        <taxon>Erysipelotrichia</taxon>
        <taxon>Erysipelotrichales</taxon>
        <taxon>Coprobacillaceae</taxon>
        <taxon>Thomasclavelia</taxon>
    </lineage>
</organism>
<dbReference type="Proteomes" id="UP000005798">
    <property type="component" value="Unassembled WGS sequence"/>
</dbReference>
<keyword evidence="2" id="KW-0521">NADP</keyword>
<evidence type="ECO:0000256" key="6">
    <source>
        <dbReference type="PIRSR" id="PIRSR000097-3"/>
    </source>
</evidence>
<feature type="active site" description="Proton donor" evidence="4">
    <location>
        <position position="60"/>
    </location>
</feature>
<dbReference type="Pfam" id="PF00248">
    <property type="entry name" value="Aldo_ket_red"/>
    <property type="match status" value="1"/>
</dbReference>
<reference evidence="8" key="2">
    <citation type="submission" date="2014-06" db="EMBL/GenBank/DDBJ databases">
        <title>Draft genome sequence of Clostridium ramosum(DSM 1402).</title>
        <authorList>
            <person name="Sudarsanam P."/>
            <person name="Ley R."/>
            <person name="Guruge J."/>
            <person name="Turnbaugh P.J."/>
            <person name="Mahowald M."/>
            <person name="Liep D."/>
            <person name="Gordon J."/>
        </authorList>
    </citation>
    <scope>NUCLEOTIDE SEQUENCE</scope>
    <source>
        <strain evidence="8">DSM 1402</strain>
    </source>
</reference>
<comment type="similarity">
    <text evidence="1">Belongs to the aldo/keto reductase family.</text>
</comment>
<gene>
    <name evidence="8" type="ORF">CLORAM_00849</name>
</gene>
<evidence type="ECO:0000256" key="1">
    <source>
        <dbReference type="ARBA" id="ARBA00007905"/>
    </source>
</evidence>
<dbReference type="PIRSF" id="PIRSF000097">
    <property type="entry name" value="AKR"/>
    <property type="match status" value="1"/>
</dbReference>
<name>B0N331_9FIRM</name>
<dbReference type="Gene3D" id="3.20.20.100">
    <property type="entry name" value="NADP-dependent oxidoreductase domain"/>
    <property type="match status" value="1"/>
</dbReference>
<dbReference type="HOGENOM" id="CLU_023205_0_1_9"/>